<proteinExistence type="predicted"/>
<feature type="compositionally biased region" description="Low complexity" evidence="1">
    <location>
        <begin position="12"/>
        <end position="23"/>
    </location>
</feature>
<name>A0A2T9YBJ7_9FUNG</name>
<protein>
    <submittedName>
        <fullName evidence="2">Uncharacterized protein</fullName>
    </submittedName>
</protein>
<organism evidence="2 3">
    <name type="scientific">Smittium simulii</name>
    <dbReference type="NCBI Taxonomy" id="133385"/>
    <lineage>
        <taxon>Eukaryota</taxon>
        <taxon>Fungi</taxon>
        <taxon>Fungi incertae sedis</taxon>
        <taxon>Zoopagomycota</taxon>
        <taxon>Kickxellomycotina</taxon>
        <taxon>Harpellomycetes</taxon>
        <taxon>Harpellales</taxon>
        <taxon>Legeriomycetaceae</taxon>
        <taxon>Smittium</taxon>
    </lineage>
</organism>
<gene>
    <name evidence="2" type="ORF">BB561_005195</name>
</gene>
<dbReference type="Proteomes" id="UP000245383">
    <property type="component" value="Unassembled WGS sequence"/>
</dbReference>
<reference evidence="2 3" key="1">
    <citation type="journal article" date="2018" name="MBio">
        <title>Comparative Genomics Reveals the Core Gene Toolbox for the Fungus-Insect Symbiosis.</title>
        <authorList>
            <person name="Wang Y."/>
            <person name="Stata M."/>
            <person name="Wang W."/>
            <person name="Stajich J.E."/>
            <person name="White M.M."/>
            <person name="Moncalvo J.M."/>
        </authorList>
    </citation>
    <scope>NUCLEOTIDE SEQUENCE [LARGE SCALE GENOMIC DNA]</scope>
    <source>
        <strain evidence="2 3">SWE-8-4</strain>
    </source>
</reference>
<accession>A0A2T9YBJ7</accession>
<dbReference type="EMBL" id="MBFR01000302">
    <property type="protein sequence ID" value="PVU89713.1"/>
    <property type="molecule type" value="Genomic_DNA"/>
</dbReference>
<feature type="region of interest" description="Disordered" evidence="1">
    <location>
        <begin position="1"/>
        <end position="23"/>
    </location>
</feature>
<evidence type="ECO:0000313" key="2">
    <source>
        <dbReference type="EMBL" id="PVU89713.1"/>
    </source>
</evidence>
<sequence>MSSTSLKLNGFSSPSSTAVDNDSSSSNTYDLLEALAISPEQSFFSKKMSDNTLSSTPLKHLSKSGFSKSNPKHNSIYSFPNNKHYSSLTKRPNTNFFSFTKKKNFTLTRKRSKRRTRDSSLFSCASCKTVTAFLIFCKNGHGLCKNCLYIKVLSSSEHQNIPCSLFVSCDSSFQYNSAYNFCFEQRAKPAQSINLPSANESVDVYEFILSETRRLNLKTKSLFQTSAIKPASLSLYSLNDSSLQRNDSSFQRNISSNTPKNHSVNHSDSYNNNIHSSLASKHNSISSFSNKAMDRYTSDLSTLNISRLANLSNNRSVSFDITIDDLPKNTIDSPQFDQSILDNIPLINHINIMSLYPLLNSCTDEVQKKTLSTILNNLRHRSLSVESNYSNNFNSIGAFENSISNRNNYRFHKTPLIDLFNNTPSSLNSSNKKPIEAPLRSNQNRLILEKNLKQINIKLQKLSDNSKYLLAYSSPKEQMVYNTIRSNYIIRKKASRSFKNINVNTMLTFSTEEMISYEKFNRVSMISDRPKNPHSRSPQNRAKKINLLENNFFSDSNTTKYSIILKNKKSSSSENLPS</sequence>
<evidence type="ECO:0000313" key="3">
    <source>
        <dbReference type="Proteomes" id="UP000245383"/>
    </source>
</evidence>
<keyword evidence="3" id="KW-1185">Reference proteome</keyword>
<evidence type="ECO:0000256" key="1">
    <source>
        <dbReference type="SAM" id="MobiDB-lite"/>
    </source>
</evidence>
<dbReference type="AlphaFoldDB" id="A0A2T9YBJ7"/>
<feature type="compositionally biased region" description="Polar residues" evidence="1">
    <location>
        <begin position="1"/>
        <end position="11"/>
    </location>
</feature>
<comment type="caution">
    <text evidence="2">The sequence shown here is derived from an EMBL/GenBank/DDBJ whole genome shotgun (WGS) entry which is preliminary data.</text>
</comment>